<dbReference type="OrthoDB" id="118550at2759"/>
<proteinExistence type="predicted"/>
<keyword evidence="4" id="KW-1185">Reference proteome</keyword>
<feature type="compositionally biased region" description="Low complexity" evidence="1">
    <location>
        <begin position="15"/>
        <end position="30"/>
    </location>
</feature>
<comment type="caution">
    <text evidence="3">The sequence shown here is derived from an EMBL/GenBank/DDBJ whole genome shotgun (WGS) entry which is preliminary data.</text>
</comment>
<dbReference type="PANTHER" id="PTHR15381:SF1">
    <property type="entry name" value="CHONDROITIN SULFATE PROTEOGLYCAN 5"/>
    <property type="match status" value="1"/>
</dbReference>
<evidence type="ECO:0000313" key="3">
    <source>
        <dbReference type="EMBL" id="TRZ10535.1"/>
    </source>
</evidence>
<dbReference type="GO" id="GO:0045202">
    <property type="term" value="C:synapse"/>
    <property type="evidence" value="ECO:0007669"/>
    <property type="project" value="TreeGrafter"/>
</dbReference>
<dbReference type="EMBL" id="SWJQ01000843">
    <property type="protein sequence ID" value="TRZ10535.1"/>
    <property type="molecule type" value="Genomic_DNA"/>
</dbReference>
<name>A0A8K1LE32_9PASS</name>
<accession>A0A8K1LE32</accession>
<dbReference type="Proteomes" id="UP000796761">
    <property type="component" value="Unassembled WGS sequence"/>
</dbReference>
<dbReference type="Pfam" id="PF16496">
    <property type="entry name" value="SWIRM-assoc_2"/>
    <property type="match status" value="1"/>
</dbReference>
<gene>
    <name evidence="3" type="ORF">HGM15179_016570</name>
</gene>
<dbReference type="AlphaFoldDB" id="A0A8K1LE32"/>
<dbReference type="PANTHER" id="PTHR15381">
    <property type="entry name" value="CHONDROITIN SULFATE PROTEOGLYCAN 5 -RELATED"/>
    <property type="match status" value="1"/>
</dbReference>
<evidence type="ECO:0000256" key="1">
    <source>
        <dbReference type="SAM" id="MobiDB-lite"/>
    </source>
</evidence>
<feature type="region of interest" description="Disordered" evidence="1">
    <location>
        <begin position="1"/>
        <end position="48"/>
    </location>
</feature>
<protein>
    <recommendedName>
        <fullName evidence="2">SMARCC N-terminal domain-containing protein</fullName>
    </recommendedName>
</protein>
<sequence>MAAAALAAGGGPGSGPAAAPAGGPGPALAASRRKDGGPAGKFWESPDTVSQLDSVRVWLGKHYKKVRPGGGRGTGREGSL</sequence>
<feature type="domain" description="SMARCC N-terminal" evidence="2">
    <location>
        <begin position="32"/>
        <end position="66"/>
    </location>
</feature>
<organism evidence="3 4">
    <name type="scientific">Zosterops borbonicus</name>
    <dbReference type="NCBI Taxonomy" id="364589"/>
    <lineage>
        <taxon>Eukaryota</taxon>
        <taxon>Metazoa</taxon>
        <taxon>Chordata</taxon>
        <taxon>Craniata</taxon>
        <taxon>Vertebrata</taxon>
        <taxon>Euteleostomi</taxon>
        <taxon>Archelosauria</taxon>
        <taxon>Archosauria</taxon>
        <taxon>Dinosauria</taxon>
        <taxon>Saurischia</taxon>
        <taxon>Theropoda</taxon>
        <taxon>Coelurosauria</taxon>
        <taxon>Aves</taxon>
        <taxon>Neognathae</taxon>
        <taxon>Neoaves</taxon>
        <taxon>Telluraves</taxon>
        <taxon>Australaves</taxon>
        <taxon>Passeriformes</taxon>
        <taxon>Sylvioidea</taxon>
        <taxon>Zosteropidae</taxon>
        <taxon>Zosterops</taxon>
    </lineage>
</organism>
<evidence type="ECO:0000259" key="2">
    <source>
        <dbReference type="Pfam" id="PF16496"/>
    </source>
</evidence>
<reference evidence="3" key="1">
    <citation type="submission" date="2019-04" db="EMBL/GenBank/DDBJ databases">
        <title>Genome assembly of Zosterops borbonicus 15179.</title>
        <authorList>
            <person name="Leroy T."/>
            <person name="Anselmetti Y."/>
            <person name="Tilak M.-K."/>
            <person name="Nabholz B."/>
        </authorList>
    </citation>
    <scope>NUCLEOTIDE SEQUENCE</scope>
    <source>
        <strain evidence="3">HGM_15179</strain>
        <tissue evidence="3">Muscle</tissue>
    </source>
</reference>
<dbReference type="GO" id="GO:0048858">
    <property type="term" value="P:cell projection morphogenesis"/>
    <property type="evidence" value="ECO:0007669"/>
    <property type="project" value="TreeGrafter"/>
</dbReference>
<evidence type="ECO:0000313" key="4">
    <source>
        <dbReference type="Proteomes" id="UP000796761"/>
    </source>
</evidence>
<dbReference type="InterPro" id="IPR032450">
    <property type="entry name" value="SMARCC_N"/>
</dbReference>